<dbReference type="InterPro" id="IPR029068">
    <property type="entry name" value="Glyas_Bleomycin-R_OHBP_Dase"/>
</dbReference>
<dbReference type="EMBL" id="JABAHZ010000002">
    <property type="protein sequence ID" value="NLR78841.1"/>
    <property type="molecule type" value="Genomic_DNA"/>
</dbReference>
<accession>A0A847SAJ7</accession>
<evidence type="ECO:0000313" key="2">
    <source>
        <dbReference type="EMBL" id="NLR78841.1"/>
    </source>
</evidence>
<organism evidence="2 3">
    <name type="scientific">Chitinophaga eiseniae</name>
    <dbReference type="NCBI Taxonomy" id="634771"/>
    <lineage>
        <taxon>Bacteria</taxon>
        <taxon>Pseudomonadati</taxon>
        <taxon>Bacteroidota</taxon>
        <taxon>Chitinophagia</taxon>
        <taxon>Chitinophagales</taxon>
        <taxon>Chitinophagaceae</taxon>
        <taxon>Chitinophaga</taxon>
    </lineage>
</organism>
<protein>
    <submittedName>
        <fullName evidence="2">VOC family protein</fullName>
    </submittedName>
</protein>
<dbReference type="PANTHER" id="PTHR36503">
    <property type="entry name" value="BLR2520 PROTEIN"/>
    <property type="match status" value="1"/>
</dbReference>
<dbReference type="PANTHER" id="PTHR36503:SF1">
    <property type="entry name" value="BLR2520 PROTEIN"/>
    <property type="match status" value="1"/>
</dbReference>
<dbReference type="CDD" id="cd07251">
    <property type="entry name" value="VOC_like"/>
    <property type="match status" value="1"/>
</dbReference>
<gene>
    <name evidence="2" type="ORF">HGH91_09400</name>
</gene>
<sequence length="142" mass="15657">MRQKLTLITLGVQDLPRAIRFYEQGLGWKRSPASEEEIAFFPLGGMVLALYSRERLAEDIGIPGRGSGFGGLTLSYNAIDRAEVNAVLEQARSAGAQIVKPAQEVFWGGYSGYFRDPDGHLVEVAHNPLWELNEQGDVILPL</sequence>
<dbReference type="AlphaFoldDB" id="A0A847SAJ7"/>
<comment type="caution">
    <text evidence="2">The sequence shown here is derived from an EMBL/GenBank/DDBJ whole genome shotgun (WGS) entry which is preliminary data.</text>
</comment>
<dbReference type="Pfam" id="PF00903">
    <property type="entry name" value="Glyoxalase"/>
    <property type="match status" value="1"/>
</dbReference>
<evidence type="ECO:0000313" key="3">
    <source>
        <dbReference type="Proteomes" id="UP000552864"/>
    </source>
</evidence>
<feature type="domain" description="VOC" evidence="1">
    <location>
        <begin position="4"/>
        <end position="127"/>
    </location>
</feature>
<dbReference type="RefSeq" id="WP_168738204.1">
    <property type="nucleotide sequence ID" value="NZ_JABAHZ010000002.1"/>
</dbReference>
<dbReference type="Proteomes" id="UP000552864">
    <property type="component" value="Unassembled WGS sequence"/>
</dbReference>
<dbReference type="Gene3D" id="3.10.180.10">
    <property type="entry name" value="2,3-Dihydroxybiphenyl 1,2-Dioxygenase, domain 1"/>
    <property type="match status" value="1"/>
</dbReference>
<dbReference type="InterPro" id="IPR037523">
    <property type="entry name" value="VOC_core"/>
</dbReference>
<evidence type="ECO:0000259" key="1">
    <source>
        <dbReference type="PROSITE" id="PS51819"/>
    </source>
</evidence>
<keyword evidence="3" id="KW-1185">Reference proteome</keyword>
<reference evidence="2 3" key="1">
    <citation type="submission" date="2020-04" db="EMBL/GenBank/DDBJ databases">
        <authorList>
            <person name="Yin C."/>
        </authorList>
    </citation>
    <scope>NUCLEOTIDE SEQUENCE [LARGE SCALE GENOMIC DNA]</scope>
    <source>
        <strain evidence="2 3">Ak56</strain>
    </source>
</reference>
<dbReference type="PROSITE" id="PS51819">
    <property type="entry name" value="VOC"/>
    <property type="match status" value="1"/>
</dbReference>
<dbReference type="InterPro" id="IPR004360">
    <property type="entry name" value="Glyas_Fos-R_dOase_dom"/>
</dbReference>
<name>A0A847SAJ7_9BACT</name>
<dbReference type="SUPFAM" id="SSF54593">
    <property type="entry name" value="Glyoxalase/Bleomycin resistance protein/Dihydroxybiphenyl dioxygenase"/>
    <property type="match status" value="1"/>
</dbReference>
<proteinExistence type="predicted"/>